<organism evidence="1 2">
    <name type="scientific">Portunus trituberculatus</name>
    <name type="common">Swimming crab</name>
    <name type="synonym">Neptunus trituberculatus</name>
    <dbReference type="NCBI Taxonomy" id="210409"/>
    <lineage>
        <taxon>Eukaryota</taxon>
        <taxon>Metazoa</taxon>
        <taxon>Ecdysozoa</taxon>
        <taxon>Arthropoda</taxon>
        <taxon>Crustacea</taxon>
        <taxon>Multicrustacea</taxon>
        <taxon>Malacostraca</taxon>
        <taxon>Eumalacostraca</taxon>
        <taxon>Eucarida</taxon>
        <taxon>Decapoda</taxon>
        <taxon>Pleocyemata</taxon>
        <taxon>Brachyura</taxon>
        <taxon>Eubrachyura</taxon>
        <taxon>Portunoidea</taxon>
        <taxon>Portunidae</taxon>
        <taxon>Portuninae</taxon>
        <taxon>Portunus</taxon>
    </lineage>
</organism>
<dbReference type="Proteomes" id="UP000324222">
    <property type="component" value="Unassembled WGS sequence"/>
</dbReference>
<gene>
    <name evidence="1" type="ORF">E2C01_036907</name>
</gene>
<protein>
    <submittedName>
        <fullName evidence="1">Uncharacterized protein</fullName>
    </submittedName>
</protein>
<dbReference type="AlphaFoldDB" id="A0A5B7FFM1"/>
<comment type="caution">
    <text evidence="1">The sequence shown here is derived from an EMBL/GenBank/DDBJ whole genome shotgun (WGS) entry which is preliminary data.</text>
</comment>
<evidence type="ECO:0000313" key="2">
    <source>
        <dbReference type="Proteomes" id="UP000324222"/>
    </source>
</evidence>
<reference evidence="1 2" key="1">
    <citation type="submission" date="2019-05" db="EMBL/GenBank/DDBJ databases">
        <title>Another draft genome of Portunus trituberculatus and its Hox gene families provides insights of decapod evolution.</title>
        <authorList>
            <person name="Jeong J.-H."/>
            <person name="Song I."/>
            <person name="Kim S."/>
            <person name="Choi T."/>
            <person name="Kim D."/>
            <person name="Ryu S."/>
            <person name="Kim W."/>
        </authorList>
    </citation>
    <scope>NUCLEOTIDE SEQUENCE [LARGE SCALE GENOMIC DNA]</scope>
    <source>
        <tissue evidence="1">Muscle</tissue>
    </source>
</reference>
<dbReference type="EMBL" id="VSRR010005753">
    <property type="protein sequence ID" value="MPC43264.1"/>
    <property type="molecule type" value="Genomic_DNA"/>
</dbReference>
<sequence>MVSVDRSDHTANCQASPASQYCVRTFWMEGGTVTAGPLCLQPTETSSASPKLWTYALLILSQLGQRHTASLSQNVLSLLNLFRKGMDGYRSIVLLCCV</sequence>
<accession>A0A5B7FFM1</accession>
<evidence type="ECO:0000313" key="1">
    <source>
        <dbReference type="EMBL" id="MPC43264.1"/>
    </source>
</evidence>
<proteinExistence type="predicted"/>
<keyword evidence="2" id="KW-1185">Reference proteome</keyword>
<name>A0A5B7FFM1_PORTR</name>